<dbReference type="PROSITE" id="PS51123">
    <property type="entry name" value="OMPA_2"/>
    <property type="match status" value="1"/>
</dbReference>
<dbReference type="SUPFAM" id="SSF103088">
    <property type="entry name" value="OmpA-like"/>
    <property type="match status" value="1"/>
</dbReference>
<organism evidence="7 8">
    <name type="scientific">Leptospira gomenensis</name>
    <dbReference type="NCBI Taxonomy" id="2484974"/>
    <lineage>
        <taxon>Bacteria</taxon>
        <taxon>Pseudomonadati</taxon>
        <taxon>Spirochaetota</taxon>
        <taxon>Spirochaetia</taxon>
        <taxon>Leptospirales</taxon>
        <taxon>Leptospiraceae</taxon>
        <taxon>Leptospira</taxon>
    </lineage>
</organism>
<dbReference type="Proteomes" id="UP000298277">
    <property type="component" value="Unassembled WGS sequence"/>
</dbReference>
<feature type="domain" description="OmpA-like" evidence="6">
    <location>
        <begin position="579"/>
        <end position="693"/>
    </location>
</feature>
<dbReference type="CDD" id="cd07185">
    <property type="entry name" value="OmpA_C-like"/>
    <property type="match status" value="1"/>
</dbReference>
<dbReference type="PANTHER" id="PTHR30329:SF21">
    <property type="entry name" value="LIPOPROTEIN YIAD-RELATED"/>
    <property type="match status" value="1"/>
</dbReference>
<keyword evidence="3" id="KW-0998">Cell outer membrane</keyword>
<dbReference type="AlphaFoldDB" id="A0A5F1Y603"/>
<dbReference type="GO" id="GO:0009279">
    <property type="term" value="C:cell outer membrane"/>
    <property type="evidence" value="ECO:0007669"/>
    <property type="project" value="UniProtKB-SubCell"/>
</dbReference>
<proteinExistence type="predicted"/>
<feature type="region of interest" description="Disordered" evidence="5">
    <location>
        <begin position="674"/>
        <end position="693"/>
    </location>
</feature>
<dbReference type="RefSeq" id="WP_135736226.1">
    <property type="nucleotide sequence ID" value="NZ_RQEZ01000046.1"/>
</dbReference>
<dbReference type="InterPro" id="IPR036737">
    <property type="entry name" value="OmpA-like_sf"/>
</dbReference>
<dbReference type="SUPFAM" id="SSF69304">
    <property type="entry name" value="Tricorn protease N-terminal domain"/>
    <property type="match status" value="1"/>
</dbReference>
<comment type="subcellular location">
    <subcellularLocation>
        <location evidence="1">Cell outer membrane</location>
    </subcellularLocation>
</comment>
<evidence type="ECO:0000256" key="1">
    <source>
        <dbReference type="ARBA" id="ARBA00004442"/>
    </source>
</evidence>
<reference evidence="7" key="1">
    <citation type="journal article" date="2019" name="PLoS Negl. Trop. Dis.">
        <title>Revisiting the worldwide diversity of Leptospira species in the environment.</title>
        <authorList>
            <person name="Vincent A.T."/>
            <person name="Schiettekatte O."/>
            <person name="Bourhy P."/>
            <person name="Veyrier F.J."/>
            <person name="Picardeau M."/>
        </authorList>
    </citation>
    <scope>NUCLEOTIDE SEQUENCE [LARGE SCALE GENOMIC DNA]</scope>
    <source>
        <strain evidence="7">201800299</strain>
    </source>
</reference>
<dbReference type="InterPro" id="IPR006665">
    <property type="entry name" value="OmpA-like"/>
</dbReference>
<evidence type="ECO:0000256" key="3">
    <source>
        <dbReference type="ARBA" id="ARBA00023237"/>
    </source>
</evidence>
<dbReference type="Gene3D" id="3.30.1330.60">
    <property type="entry name" value="OmpA-like domain"/>
    <property type="match status" value="1"/>
</dbReference>
<keyword evidence="8" id="KW-1185">Reference proteome</keyword>
<dbReference type="PANTHER" id="PTHR30329">
    <property type="entry name" value="STATOR ELEMENT OF FLAGELLAR MOTOR COMPLEX"/>
    <property type="match status" value="1"/>
</dbReference>
<keyword evidence="2 4" id="KW-0472">Membrane</keyword>
<sequence length="693" mass="78566">MRLLSKFLFILTFCIGSHVLSQPLPDLPEKQFGQPLNTQNDEYNPIVSPDGKYVVFQSNRPGGEGGMDLWISENVQYLDKEAPAEWTKPVNMNQSIREELKRASVSGVKKPNLFNTNGFEGGASILFDENNSPVEIYFTSTVNQTHGRNGFEGLNLYRTIKDKKTGRWTDPEHLNEINTNFNEKMPAISPDGRFLIFSSDRPGGYGDFDLWISTRDLKTGVWSQPKNLGSPLNSSESEILPFIHQDGEQLYFSSNREDERKKFKIYRIFLRYKSSLDHMLEDEEETVEETKATSVKSQNVEIPKIDQSSLFLLPKPFNTDKWEGFDNEGISFDRDGIWAFISSNRSGGEGQFDIYRFQVPEALRNSYALNFKGLVLDGSEKTMIGLDATLKIYDGTKPANVITSKRIGGDLTKGKPSNFNTVLQTGKIYKIEISSPGFHPQEDILDLRGNIGKNRKVYRTYVLLPIKTGEAKAEEPVKNNDPVTQNEEPKTSTGFKVVVADAATKAVIPEAKVTLFTPTNRKGENLPLDADKKAFTIEKLPEIDFELFATAPKYISESVNIIQKNISKNGVVTIYLKAEKDVDPIYNLRVYFEFNKTKMTDDHKKLLDPLVDYLSKNASDKIEIGGHTDNVASKEYNTRLSAKRARNVYEYLLSKGISEKRIKVRAYWYSQPDADNETENGRAKNRRVGFRKL</sequence>
<dbReference type="EMBL" id="RQFA01000080">
    <property type="protein sequence ID" value="TGK28049.1"/>
    <property type="molecule type" value="Genomic_DNA"/>
</dbReference>
<evidence type="ECO:0000313" key="8">
    <source>
        <dbReference type="Proteomes" id="UP000298277"/>
    </source>
</evidence>
<evidence type="ECO:0000256" key="2">
    <source>
        <dbReference type="ARBA" id="ARBA00023136"/>
    </source>
</evidence>
<evidence type="ECO:0000313" key="7">
    <source>
        <dbReference type="EMBL" id="TGK28049.1"/>
    </source>
</evidence>
<dbReference type="InterPro" id="IPR006664">
    <property type="entry name" value="OMP_bac"/>
</dbReference>
<dbReference type="InterPro" id="IPR050330">
    <property type="entry name" value="Bact_OuterMem_StrucFunc"/>
</dbReference>
<evidence type="ECO:0000256" key="5">
    <source>
        <dbReference type="SAM" id="MobiDB-lite"/>
    </source>
</evidence>
<evidence type="ECO:0000256" key="4">
    <source>
        <dbReference type="PROSITE-ProRule" id="PRU00473"/>
    </source>
</evidence>
<protein>
    <recommendedName>
        <fullName evidence="6">OmpA-like domain-containing protein</fullName>
    </recommendedName>
</protein>
<evidence type="ECO:0000259" key="6">
    <source>
        <dbReference type="PROSITE" id="PS51123"/>
    </source>
</evidence>
<dbReference type="InterPro" id="IPR011659">
    <property type="entry name" value="WD40"/>
</dbReference>
<dbReference type="Gene3D" id="2.120.10.30">
    <property type="entry name" value="TolB, C-terminal domain"/>
    <property type="match status" value="1"/>
</dbReference>
<dbReference type="InterPro" id="IPR011042">
    <property type="entry name" value="6-blade_b-propeller_TolB-like"/>
</dbReference>
<dbReference type="Pfam" id="PF00691">
    <property type="entry name" value="OmpA"/>
    <property type="match status" value="1"/>
</dbReference>
<name>A0A5F1Y603_9LEPT</name>
<feature type="compositionally biased region" description="Basic residues" evidence="5">
    <location>
        <begin position="683"/>
        <end position="693"/>
    </location>
</feature>
<dbReference type="Pfam" id="PF07676">
    <property type="entry name" value="PD40"/>
    <property type="match status" value="4"/>
</dbReference>
<dbReference type="PRINTS" id="PR01021">
    <property type="entry name" value="OMPADOMAIN"/>
</dbReference>
<comment type="caution">
    <text evidence="7">The sequence shown here is derived from an EMBL/GenBank/DDBJ whole genome shotgun (WGS) entry which is preliminary data.</text>
</comment>
<gene>
    <name evidence="7" type="ORF">EHQ17_18350</name>
</gene>
<accession>A0A5F1Y603</accession>